<keyword evidence="1" id="KW-0472">Membrane</keyword>
<dbReference type="RefSeq" id="WP_209484945.1">
    <property type="nucleotide sequence ID" value="NZ_JAGGKQ010000010.1"/>
</dbReference>
<name>A0A8T4GEN9_9EURY</name>
<feature type="transmembrane region" description="Helical" evidence="1">
    <location>
        <begin position="115"/>
        <end position="136"/>
    </location>
</feature>
<organism evidence="3 4">
    <name type="scientific">Halorubrum alkaliphilum</name>
    <dbReference type="NCBI Taxonomy" id="261290"/>
    <lineage>
        <taxon>Archaea</taxon>
        <taxon>Methanobacteriati</taxon>
        <taxon>Methanobacteriota</taxon>
        <taxon>Stenosarchaea group</taxon>
        <taxon>Halobacteria</taxon>
        <taxon>Halobacteriales</taxon>
        <taxon>Haloferacaceae</taxon>
        <taxon>Halorubrum</taxon>
    </lineage>
</organism>
<feature type="domain" description="DUF2157" evidence="2">
    <location>
        <begin position="12"/>
        <end position="165"/>
    </location>
</feature>
<feature type="transmembrane region" description="Helical" evidence="1">
    <location>
        <begin position="338"/>
        <end position="359"/>
    </location>
</feature>
<feature type="transmembrane region" description="Helical" evidence="1">
    <location>
        <begin position="365"/>
        <end position="382"/>
    </location>
</feature>
<feature type="transmembrane region" description="Helical" evidence="1">
    <location>
        <begin position="309"/>
        <end position="331"/>
    </location>
</feature>
<dbReference type="AlphaFoldDB" id="A0A8T4GEN9"/>
<feature type="transmembrane region" description="Helical" evidence="1">
    <location>
        <begin position="227"/>
        <end position="246"/>
    </location>
</feature>
<comment type="caution">
    <text evidence="3">The sequence shown here is derived from an EMBL/GenBank/DDBJ whole genome shotgun (WGS) entry which is preliminary data.</text>
</comment>
<keyword evidence="1" id="KW-1133">Transmembrane helix</keyword>
<evidence type="ECO:0000313" key="4">
    <source>
        <dbReference type="Proteomes" id="UP000823588"/>
    </source>
</evidence>
<dbReference type="Pfam" id="PF09925">
    <property type="entry name" value="DUF2157"/>
    <property type="match status" value="1"/>
</dbReference>
<dbReference type="InterPro" id="IPR018677">
    <property type="entry name" value="DUF2157"/>
</dbReference>
<dbReference type="Proteomes" id="UP000823588">
    <property type="component" value="Unassembled WGS sequence"/>
</dbReference>
<gene>
    <name evidence="3" type="ORF">J2751_001629</name>
</gene>
<sequence>MDPDALRDALNRWVEEDVIDESTAARIRAFETSETEFESDDAGEDGLLGDRRVVVALALMGGALIAVGVGTFLLERWESIPVGLRALVLLGVPLAATGGAVHLGDRSPRTAHGLWLLAALFTGVTLFQLAELFSIADVEGLDAWLWLAWAAVAIGIGSGLDSRPVTVVGVAVGLGAIAAAVPGNAFLVAGFYGGIVYAAGVLTDVTLPEAGDEATTEASPTRFAGTLRWVGGAFAVSVIAAIGVSGSPPPITDDPGTVAIAGAAAVAGVVAVARSWRSERARYAAAPAIAAPASLGIAWALGGVGLDEVVVAVVGLACLLGLLLALVVAAVGLQEAALVNVATLGFVLGVGAFLVGPVADVTSGPLALVAAGLVLLGAGLGAERGRREVLSRMG</sequence>
<dbReference type="OrthoDB" id="331647at2157"/>
<protein>
    <submittedName>
        <fullName evidence="3">Putative membrane protein</fullName>
    </submittedName>
</protein>
<evidence type="ECO:0000259" key="2">
    <source>
        <dbReference type="Pfam" id="PF09925"/>
    </source>
</evidence>
<reference evidence="3" key="1">
    <citation type="submission" date="2021-03" db="EMBL/GenBank/DDBJ databases">
        <title>Genomic Encyclopedia of Type Strains, Phase IV (KMG-IV): sequencing the most valuable type-strain genomes for metagenomic binning, comparative biology and taxonomic classification.</title>
        <authorList>
            <person name="Goeker M."/>
        </authorList>
    </citation>
    <scope>NUCLEOTIDE SEQUENCE</scope>
    <source>
        <strain evidence="3">DSM 23564</strain>
    </source>
</reference>
<evidence type="ECO:0000313" key="3">
    <source>
        <dbReference type="EMBL" id="MBP1922616.1"/>
    </source>
</evidence>
<feature type="transmembrane region" description="Helical" evidence="1">
    <location>
        <begin position="258"/>
        <end position="276"/>
    </location>
</feature>
<feature type="transmembrane region" description="Helical" evidence="1">
    <location>
        <begin position="53"/>
        <end position="74"/>
    </location>
</feature>
<feature type="transmembrane region" description="Helical" evidence="1">
    <location>
        <begin position="86"/>
        <end position="103"/>
    </location>
</feature>
<feature type="transmembrane region" description="Helical" evidence="1">
    <location>
        <begin position="283"/>
        <end position="303"/>
    </location>
</feature>
<evidence type="ECO:0000256" key="1">
    <source>
        <dbReference type="SAM" id="Phobius"/>
    </source>
</evidence>
<proteinExistence type="predicted"/>
<keyword evidence="1" id="KW-0812">Transmembrane</keyword>
<dbReference type="EMBL" id="JAGGKQ010000010">
    <property type="protein sequence ID" value="MBP1922616.1"/>
    <property type="molecule type" value="Genomic_DNA"/>
</dbReference>
<feature type="transmembrane region" description="Helical" evidence="1">
    <location>
        <begin position="143"/>
        <end position="160"/>
    </location>
</feature>
<feature type="transmembrane region" description="Helical" evidence="1">
    <location>
        <begin position="166"/>
        <end position="192"/>
    </location>
</feature>
<accession>A0A8T4GEN9</accession>
<keyword evidence="4" id="KW-1185">Reference proteome</keyword>